<evidence type="ECO:0000256" key="1">
    <source>
        <dbReference type="SAM" id="Phobius"/>
    </source>
</evidence>
<organism evidence="3 4">
    <name type="scientific">SAR86 cluster bacterium</name>
    <dbReference type="NCBI Taxonomy" id="2030880"/>
    <lineage>
        <taxon>Bacteria</taxon>
        <taxon>Pseudomonadati</taxon>
        <taxon>Pseudomonadota</taxon>
        <taxon>Gammaproteobacteria</taxon>
        <taxon>SAR86 cluster</taxon>
    </lineage>
</organism>
<dbReference type="InterPro" id="IPR016187">
    <property type="entry name" value="CTDL_fold"/>
</dbReference>
<dbReference type="GO" id="GO:0120147">
    <property type="term" value="F:formylglycine-generating oxidase activity"/>
    <property type="evidence" value="ECO:0007669"/>
    <property type="project" value="TreeGrafter"/>
</dbReference>
<dbReference type="InterPro" id="IPR051043">
    <property type="entry name" value="Sulfatase_Mod_Factor_Kinase"/>
</dbReference>
<proteinExistence type="predicted"/>
<dbReference type="InterPro" id="IPR005532">
    <property type="entry name" value="SUMF_dom"/>
</dbReference>
<dbReference type="PANTHER" id="PTHR23150:SF19">
    <property type="entry name" value="FORMYLGLYCINE-GENERATING ENZYME"/>
    <property type="match status" value="1"/>
</dbReference>
<comment type="caution">
    <text evidence="3">The sequence shown here is derived from an EMBL/GenBank/DDBJ whole genome shotgun (WGS) entry which is preliminary data.</text>
</comment>
<dbReference type="PANTHER" id="PTHR23150">
    <property type="entry name" value="SULFATASE MODIFYING FACTOR 1, 2"/>
    <property type="match status" value="1"/>
</dbReference>
<evidence type="ECO:0000259" key="2">
    <source>
        <dbReference type="Pfam" id="PF03781"/>
    </source>
</evidence>
<feature type="domain" description="Sulfatase-modifying factor enzyme-like" evidence="2">
    <location>
        <begin position="78"/>
        <end position="317"/>
    </location>
</feature>
<dbReference type="AlphaFoldDB" id="A0A2A4MTM3"/>
<dbReference type="Proteomes" id="UP000218172">
    <property type="component" value="Unassembled WGS sequence"/>
</dbReference>
<dbReference type="SUPFAM" id="SSF56436">
    <property type="entry name" value="C-type lectin-like"/>
    <property type="match status" value="1"/>
</dbReference>
<dbReference type="InterPro" id="IPR042095">
    <property type="entry name" value="SUMF_sf"/>
</dbReference>
<protein>
    <recommendedName>
        <fullName evidence="2">Sulfatase-modifying factor enzyme-like domain-containing protein</fullName>
    </recommendedName>
</protein>
<reference evidence="4" key="1">
    <citation type="submission" date="2017-08" db="EMBL/GenBank/DDBJ databases">
        <title>A dynamic microbial community with high functional redundancy inhabits the cold, oxic subseafloor aquifer.</title>
        <authorList>
            <person name="Tully B.J."/>
            <person name="Wheat C.G."/>
            <person name="Glazer B.T."/>
            <person name="Huber J.A."/>
        </authorList>
    </citation>
    <scope>NUCLEOTIDE SEQUENCE [LARGE SCALE GENOMIC DNA]</scope>
</reference>
<keyword evidence="1" id="KW-0472">Membrane</keyword>
<dbReference type="Pfam" id="PF03781">
    <property type="entry name" value="FGE-sulfatase"/>
    <property type="match status" value="1"/>
</dbReference>
<feature type="transmembrane region" description="Helical" evidence="1">
    <location>
        <begin position="20"/>
        <end position="38"/>
    </location>
</feature>
<dbReference type="Gene3D" id="3.90.1580.10">
    <property type="entry name" value="paralog of FGE (formylglycine-generating enzyme)"/>
    <property type="match status" value="1"/>
</dbReference>
<sequence>MTSQKSSSQDSSVQNKASVAYIGPCVLVILVMLVALLMSQQDLNGKSDLSMAAENSLAELEGFNKQAWLLPDEDLLGFVKIPAGTFIMGSNPSVDRMAFENERWSTARRQGTLSLPEYYIGRYEVTVAQYRVFLADTVYKHDAQTLSNPDTHPVNYVSWTDALAYGRWLELKLVDSVNTPDALQQLLAEGAHITLPSEAQWEKAARGSRGKIYPWGSQPSEEFANYRSASTKPVGSFECPDCENGLADMSGNVWELTRSPYQAYPYSIEDDRDNLQADALWVMRGGSYSDEPANIRAAIRGGVDPGVRNATIGFRLVLSVQ</sequence>
<dbReference type="EMBL" id="NVQR01000027">
    <property type="protein sequence ID" value="PCH63074.1"/>
    <property type="molecule type" value="Genomic_DNA"/>
</dbReference>
<accession>A0A2A4MTM3</accession>
<name>A0A2A4MTM3_9GAMM</name>
<keyword evidence="1" id="KW-0812">Transmembrane</keyword>
<keyword evidence="1" id="KW-1133">Transmembrane helix</keyword>
<evidence type="ECO:0000313" key="4">
    <source>
        <dbReference type="Proteomes" id="UP000218172"/>
    </source>
</evidence>
<gene>
    <name evidence="3" type="ORF">COC19_01810</name>
</gene>
<evidence type="ECO:0000313" key="3">
    <source>
        <dbReference type="EMBL" id="PCH63074.1"/>
    </source>
</evidence>